<evidence type="ECO:0000256" key="1">
    <source>
        <dbReference type="ARBA" id="ARBA00004193"/>
    </source>
</evidence>
<evidence type="ECO:0000256" key="7">
    <source>
        <dbReference type="ARBA" id="ARBA00023136"/>
    </source>
</evidence>
<keyword evidence="9" id="KW-0449">Lipoprotein</keyword>
<evidence type="ECO:0000256" key="2">
    <source>
        <dbReference type="ARBA" id="ARBA00004245"/>
    </source>
</evidence>
<dbReference type="PROSITE" id="PS00826">
    <property type="entry name" value="MARCKS_1"/>
    <property type="match status" value="1"/>
</dbReference>
<feature type="compositionally biased region" description="Basic and acidic residues" evidence="10">
    <location>
        <begin position="79"/>
        <end position="90"/>
    </location>
</feature>
<feature type="region of interest" description="Disordered" evidence="10">
    <location>
        <begin position="108"/>
        <end position="203"/>
    </location>
</feature>
<dbReference type="Proteomes" id="UP000193380">
    <property type="component" value="Unassembled WGS sequence"/>
</dbReference>
<keyword evidence="5" id="KW-0963">Cytoplasm</keyword>
<evidence type="ECO:0000313" key="12">
    <source>
        <dbReference type="Proteomes" id="UP000193380"/>
    </source>
</evidence>
<dbReference type="PANTHER" id="PTHR14353">
    <property type="entry name" value="MYRISTOYLATED ALANINE-RICH C-KINASE SUBSTRATE MARCKS"/>
    <property type="match status" value="1"/>
</dbReference>
<protein>
    <recommendedName>
        <fullName evidence="13">MARCKS-related protein</fullName>
    </recommendedName>
</protein>
<comment type="similarity">
    <text evidence="3">Belongs to the MARCKS family.</text>
</comment>
<reference evidence="11" key="1">
    <citation type="journal article" date="2014" name="Nat. Commun.">
        <title>The rainbow trout genome provides novel insights into evolution after whole-genome duplication in vertebrates.</title>
        <authorList>
            <person name="Berthelot C."/>
            <person name="Brunet F."/>
            <person name="Chalopin D."/>
            <person name="Juanchich A."/>
            <person name="Bernard M."/>
            <person name="Noel B."/>
            <person name="Bento P."/>
            <person name="Da Silva C."/>
            <person name="Labadie K."/>
            <person name="Alberti A."/>
            <person name="Aury J.M."/>
            <person name="Louis A."/>
            <person name="Dehais P."/>
            <person name="Bardou P."/>
            <person name="Montfort J."/>
            <person name="Klopp C."/>
            <person name="Cabau C."/>
            <person name="Gaspin C."/>
            <person name="Thorgaard G.H."/>
            <person name="Boussaha M."/>
            <person name="Quillet E."/>
            <person name="Guyomard R."/>
            <person name="Galiana D."/>
            <person name="Bobe J."/>
            <person name="Volff J.N."/>
            <person name="Genet C."/>
            <person name="Wincker P."/>
            <person name="Jaillon O."/>
            <person name="Roest Crollius H."/>
            <person name="Guiguen Y."/>
        </authorList>
    </citation>
    <scope>NUCLEOTIDE SEQUENCE [LARGE SCALE GENOMIC DNA]</scope>
</reference>
<accession>A0A060WF48</accession>
<evidence type="ECO:0000256" key="9">
    <source>
        <dbReference type="ARBA" id="ARBA00023288"/>
    </source>
</evidence>
<dbReference type="STRING" id="8022.A0A060WF48"/>
<keyword evidence="4" id="KW-1003">Cell membrane</keyword>
<proteinExistence type="inferred from homology"/>
<feature type="compositionally biased region" description="Low complexity" evidence="10">
    <location>
        <begin position="66"/>
        <end position="78"/>
    </location>
</feature>
<feature type="compositionally biased region" description="Basic and acidic residues" evidence="10">
    <location>
        <begin position="115"/>
        <end position="146"/>
    </location>
</feature>
<evidence type="ECO:0000256" key="10">
    <source>
        <dbReference type="SAM" id="MobiDB-lite"/>
    </source>
</evidence>
<comment type="subcellular location">
    <subcellularLocation>
        <location evidence="1">Cell membrane</location>
        <topology evidence="1">Lipid-anchor</topology>
    </subcellularLocation>
    <subcellularLocation>
        <location evidence="2">Cytoplasm</location>
        <location evidence="2">Cytoskeleton</location>
    </subcellularLocation>
</comment>
<name>A0A060WF48_ONCMY</name>
<dbReference type="GO" id="GO:0005737">
    <property type="term" value="C:cytoplasm"/>
    <property type="evidence" value="ECO:0007669"/>
    <property type="project" value="TreeGrafter"/>
</dbReference>
<keyword evidence="6" id="KW-0519">Myristate</keyword>
<evidence type="ECO:0000256" key="3">
    <source>
        <dbReference type="ARBA" id="ARBA00006456"/>
    </source>
</evidence>
<keyword evidence="8" id="KW-0206">Cytoskeleton</keyword>
<dbReference type="PRINTS" id="PR00963">
    <property type="entry name" value="MARCKS"/>
</dbReference>
<sequence length="203" mass="20425">MGAQLSKGGVAVEGKAVADPAVAKTNGQENGHVKTNGDVSAKPDGDAAAVDGNGIAEPAKQGEMGAGDAIEAAPAAEGDAVKAEGEAAKDAKKKKKFSLKNSFKFKGISLRKTKKNSEEGKEAASPTVEDKPEENGHAAKETKEETPATEPVADAKEEATLAPESEAAAAEEAPPAEEAPAEEAATPAEVTTPAASEAEPKAE</sequence>
<feature type="region of interest" description="Disordered" evidence="10">
    <location>
        <begin position="20"/>
        <end position="95"/>
    </location>
</feature>
<keyword evidence="7" id="KW-0472">Membrane</keyword>
<dbReference type="GO" id="GO:0007417">
    <property type="term" value="P:central nervous system development"/>
    <property type="evidence" value="ECO:0007669"/>
    <property type="project" value="TreeGrafter"/>
</dbReference>
<evidence type="ECO:0008006" key="13">
    <source>
        <dbReference type="Google" id="ProtNLM"/>
    </source>
</evidence>
<dbReference type="GO" id="GO:0051015">
    <property type="term" value="F:actin filament binding"/>
    <property type="evidence" value="ECO:0007669"/>
    <property type="project" value="TreeGrafter"/>
</dbReference>
<gene>
    <name evidence="11" type="ORF">GSONMT00074307001</name>
</gene>
<dbReference type="GO" id="GO:0005886">
    <property type="term" value="C:plasma membrane"/>
    <property type="evidence" value="ECO:0007669"/>
    <property type="project" value="UniProtKB-SubCell"/>
</dbReference>
<dbReference type="GO" id="GO:0005856">
    <property type="term" value="C:cytoskeleton"/>
    <property type="evidence" value="ECO:0007669"/>
    <property type="project" value="UniProtKB-SubCell"/>
</dbReference>
<dbReference type="AlphaFoldDB" id="A0A060WF48"/>
<dbReference type="PANTHER" id="PTHR14353:SF8">
    <property type="entry name" value="MARCKS-RELATED PROTEIN"/>
    <property type="match status" value="1"/>
</dbReference>
<evidence type="ECO:0000256" key="4">
    <source>
        <dbReference type="ARBA" id="ARBA00022475"/>
    </source>
</evidence>
<evidence type="ECO:0000313" key="11">
    <source>
        <dbReference type="EMBL" id="CDQ65918.1"/>
    </source>
</evidence>
<evidence type="ECO:0000256" key="8">
    <source>
        <dbReference type="ARBA" id="ARBA00023212"/>
    </source>
</evidence>
<feature type="compositionally biased region" description="Low complexity" evidence="10">
    <location>
        <begin position="160"/>
        <end position="197"/>
    </location>
</feature>
<evidence type="ECO:0000256" key="6">
    <source>
        <dbReference type="ARBA" id="ARBA00022707"/>
    </source>
</evidence>
<dbReference type="GO" id="GO:0005516">
    <property type="term" value="F:calmodulin binding"/>
    <property type="evidence" value="ECO:0007669"/>
    <property type="project" value="InterPro"/>
</dbReference>
<organism evidence="11 12">
    <name type="scientific">Oncorhynchus mykiss</name>
    <name type="common">Rainbow trout</name>
    <name type="synonym">Salmo gairdneri</name>
    <dbReference type="NCBI Taxonomy" id="8022"/>
    <lineage>
        <taxon>Eukaryota</taxon>
        <taxon>Metazoa</taxon>
        <taxon>Chordata</taxon>
        <taxon>Craniata</taxon>
        <taxon>Vertebrata</taxon>
        <taxon>Euteleostomi</taxon>
        <taxon>Actinopterygii</taxon>
        <taxon>Neopterygii</taxon>
        <taxon>Teleostei</taxon>
        <taxon>Protacanthopterygii</taxon>
        <taxon>Salmoniformes</taxon>
        <taxon>Salmonidae</taxon>
        <taxon>Salmoninae</taxon>
        <taxon>Oncorhynchus</taxon>
    </lineage>
</organism>
<dbReference type="PaxDb" id="8022-A0A060WF48"/>
<dbReference type="Pfam" id="PF02063">
    <property type="entry name" value="MARCKS"/>
    <property type="match status" value="1"/>
</dbReference>
<dbReference type="GO" id="GO:0007015">
    <property type="term" value="P:actin filament organization"/>
    <property type="evidence" value="ECO:0007669"/>
    <property type="project" value="TreeGrafter"/>
</dbReference>
<reference evidence="11" key="2">
    <citation type="submission" date="2014-03" db="EMBL/GenBank/DDBJ databases">
        <authorList>
            <person name="Genoscope - CEA"/>
        </authorList>
    </citation>
    <scope>NUCLEOTIDE SEQUENCE</scope>
</reference>
<dbReference type="EMBL" id="FR904523">
    <property type="protein sequence ID" value="CDQ65918.1"/>
    <property type="molecule type" value="Genomic_DNA"/>
</dbReference>
<dbReference type="InterPro" id="IPR002101">
    <property type="entry name" value="MARCKS"/>
</dbReference>
<evidence type="ECO:0000256" key="5">
    <source>
        <dbReference type="ARBA" id="ARBA00022490"/>
    </source>
</evidence>